<feature type="domain" description="Glycosyltransferase subfamily 4-like N-terminal" evidence="2">
    <location>
        <begin position="36"/>
        <end position="196"/>
    </location>
</feature>
<evidence type="ECO:0000313" key="3">
    <source>
        <dbReference type="EMBL" id="TMI70854.1"/>
    </source>
</evidence>
<comment type="caution">
    <text evidence="3">The sequence shown here is derived from an EMBL/GenBank/DDBJ whole genome shotgun (WGS) entry which is preliminary data.</text>
</comment>
<dbReference type="Pfam" id="PF13439">
    <property type="entry name" value="Glyco_transf_4"/>
    <property type="match status" value="1"/>
</dbReference>
<accession>A0A537IHZ2</accession>
<proteinExistence type="predicted"/>
<dbReference type="PANTHER" id="PTHR45947:SF3">
    <property type="entry name" value="SULFOQUINOVOSYL TRANSFERASE SQD2"/>
    <property type="match status" value="1"/>
</dbReference>
<dbReference type="InterPro" id="IPR028098">
    <property type="entry name" value="Glyco_trans_4-like_N"/>
</dbReference>
<dbReference type="Gene3D" id="3.40.50.2000">
    <property type="entry name" value="Glycogen Phosphorylase B"/>
    <property type="match status" value="2"/>
</dbReference>
<dbReference type="EMBL" id="VBAP01000131">
    <property type="protein sequence ID" value="TMI70854.1"/>
    <property type="molecule type" value="Genomic_DNA"/>
</dbReference>
<dbReference type="SUPFAM" id="SSF53756">
    <property type="entry name" value="UDP-Glycosyltransferase/glycogen phosphorylase"/>
    <property type="match status" value="1"/>
</dbReference>
<keyword evidence="3" id="KW-0808">Transferase</keyword>
<feature type="domain" description="Glycosyl transferase family 1" evidence="1">
    <location>
        <begin position="214"/>
        <end position="375"/>
    </location>
</feature>
<dbReference type="AlphaFoldDB" id="A0A537IHZ2"/>
<evidence type="ECO:0000259" key="1">
    <source>
        <dbReference type="Pfam" id="PF00534"/>
    </source>
</evidence>
<gene>
    <name evidence="3" type="ORF">E6H05_13200</name>
</gene>
<evidence type="ECO:0000259" key="2">
    <source>
        <dbReference type="Pfam" id="PF13439"/>
    </source>
</evidence>
<dbReference type="Pfam" id="PF00534">
    <property type="entry name" value="Glycos_transf_1"/>
    <property type="match status" value="1"/>
</dbReference>
<organism evidence="3 4">
    <name type="scientific">Candidatus Segetimicrobium genomatis</name>
    <dbReference type="NCBI Taxonomy" id="2569760"/>
    <lineage>
        <taxon>Bacteria</taxon>
        <taxon>Bacillati</taxon>
        <taxon>Candidatus Sysuimicrobiota</taxon>
        <taxon>Candidatus Sysuimicrobiia</taxon>
        <taxon>Candidatus Sysuimicrobiales</taxon>
        <taxon>Candidatus Segetimicrobiaceae</taxon>
        <taxon>Candidatus Segetimicrobium</taxon>
    </lineage>
</organism>
<dbReference type="GO" id="GO:0016757">
    <property type="term" value="F:glycosyltransferase activity"/>
    <property type="evidence" value="ECO:0007669"/>
    <property type="project" value="InterPro"/>
</dbReference>
<evidence type="ECO:0000313" key="4">
    <source>
        <dbReference type="Proteomes" id="UP000318834"/>
    </source>
</evidence>
<dbReference type="InterPro" id="IPR050194">
    <property type="entry name" value="Glycosyltransferase_grp1"/>
</dbReference>
<dbReference type="Proteomes" id="UP000318834">
    <property type="component" value="Unassembled WGS sequence"/>
</dbReference>
<name>A0A537IHZ2_9BACT</name>
<dbReference type="InterPro" id="IPR001296">
    <property type="entry name" value="Glyco_trans_1"/>
</dbReference>
<reference evidence="3 4" key="1">
    <citation type="journal article" date="2019" name="Nat. Microbiol.">
        <title>Mediterranean grassland soil C-N compound turnover is dependent on rainfall and depth, and is mediated by genomically divergent microorganisms.</title>
        <authorList>
            <person name="Diamond S."/>
            <person name="Andeer P.F."/>
            <person name="Li Z."/>
            <person name="Crits-Christoph A."/>
            <person name="Burstein D."/>
            <person name="Anantharaman K."/>
            <person name="Lane K.R."/>
            <person name="Thomas B.C."/>
            <person name="Pan C."/>
            <person name="Northen T.R."/>
            <person name="Banfield J.F."/>
        </authorList>
    </citation>
    <scope>NUCLEOTIDE SEQUENCE [LARGE SCALE GENOMIC DNA]</scope>
    <source>
        <strain evidence="3">NP_8</strain>
    </source>
</reference>
<protein>
    <submittedName>
        <fullName evidence="3">Glycosyltransferase family 4 protein</fullName>
    </submittedName>
</protein>
<sequence length="402" mass="43571">MTVASVQARNPQPGAVWGGSAMRIAMFSESYLPRISGVVHSLTAFVASLRADGHGVLVVAPRVRGYHDGDPDVLRYPSVPTPQYDFPLGIPYAPAAWRMLMGRELDVVHAHAPFTMGRAAARLARRRGLPLVFTHHTLYDAYVHYAPGPASLLRPLARWYTTRYANRCDCVIAPSRTLVARLRAQGVRSRIEVLPTAALDLQLFGSLDPSWVRPEFGLPPDRPLLVTASRLGKEKSVDLVLQAFAQVIRRRDALLLVVGGGPEEAALRHMTGELNLGSRAVFTGLQPHRRTVECIAAADLFIYGSQTETQGLVVVEAMAAGVPAVAVDAGGVGDAVRDGVTGFLVPPSAAALAEKVVHLLDDATLRRTMAARAKEVAQEFALPALTRRLVEIYQSLLPARRR</sequence>
<dbReference type="PANTHER" id="PTHR45947">
    <property type="entry name" value="SULFOQUINOVOSYL TRANSFERASE SQD2"/>
    <property type="match status" value="1"/>
</dbReference>